<dbReference type="Gene3D" id="3.90.220.20">
    <property type="entry name" value="DNA methylase specificity domains"/>
    <property type="match status" value="2"/>
</dbReference>
<keyword evidence="5" id="KW-0378">Hydrolase</keyword>
<keyword evidence="3" id="KW-0238">DNA-binding</keyword>
<dbReference type="Proteomes" id="UP000544222">
    <property type="component" value="Unassembled WGS sequence"/>
</dbReference>
<keyword evidence="2" id="KW-0680">Restriction system</keyword>
<keyword evidence="6" id="KW-1185">Reference proteome</keyword>
<feature type="domain" description="Type I restriction modification DNA specificity" evidence="4">
    <location>
        <begin position="230"/>
        <end position="364"/>
    </location>
</feature>
<dbReference type="PANTHER" id="PTHR30408">
    <property type="entry name" value="TYPE-1 RESTRICTION ENZYME ECOKI SPECIFICITY PROTEIN"/>
    <property type="match status" value="1"/>
</dbReference>
<evidence type="ECO:0000259" key="4">
    <source>
        <dbReference type="Pfam" id="PF01420"/>
    </source>
</evidence>
<dbReference type="EMBL" id="JACHYB010000002">
    <property type="protein sequence ID" value="MBB3187800.1"/>
    <property type="molecule type" value="Genomic_DNA"/>
</dbReference>
<organism evidence="5 6">
    <name type="scientific">Microbacter margulisiae</name>
    <dbReference type="NCBI Taxonomy" id="1350067"/>
    <lineage>
        <taxon>Bacteria</taxon>
        <taxon>Pseudomonadati</taxon>
        <taxon>Bacteroidota</taxon>
        <taxon>Bacteroidia</taxon>
        <taxon>Bacteroidales</taxon>
        <taxon>Porphyromonadaceae</taxon>
        <taxon>Microbacter</taxon>
    </lineage>
</organism>
<dbReference type="PANTHER" id="PTHR30408:SF13">
    <property type="entry name" value="TYPE I RESTRICTION ENZYME HINDI SPECIFICITY SUBUNIT"/>
    <property type="match status" value="1"/>
</dbReference>
<accession>A0A7W5DS55</accession>
<dbReference type="Pfam" id="PF01420">
    <property type="entry name" value="Methylase_S"/>
    <property type="match status" value="2"/>
</dbReference>
<feature type="domain" description="Type I restriction modification DNA specificity" evidence="4">
    <location>
        <begin position="5"/>
        <end position="153"/>
    </location>
</feature>
<dbReference type="GO" id="GO:0009307">
    <property type="term" value="P:DNA restriction-modification system"/>
    <property type="evidence" value="ECO:0007669"/>
    <property type="project" value="UniProtKB-KW"/>
</dbReference>
<evidence type="ECO:0000313" key="5">
    <source>
        <dbReference type="EMBL" id="MBB3187800.1"/>
    </source>
</evidence>
<dbReference type="CDD" id="cd17288">
    <property type="entry name" value="RMtype1_S_LlaAI06ORF1089P_TRD1-CR1_like"/>
    <property type="match status" value="1"/>
</dbReference>
<dbReference type="InterPro" id="IPR000055">
    <property type="entry name" value="Restrct_endonuc_typeI_TRD"/>
</dbReference>
<dbReference type="RefSeq" id="WP_183413629.1">
    <property type="nucleotide sequence ID" value="NZ_JACHYB010000002.1"/>
</dbReference>
<name>A0A7W5DS55_9PORP</name>
<dbReference type="InterPro" id="IPR052021">
    <property type="entry name" value="Type-I_RS_S_subunit"/>
</dbReference>
<dbReference type="InterPro" id="IPR044946">
    <property type="entry name" value="Restrct_endonuc_typeI_TRD_sf"/>
</dbReference>
<evidence type="ECO:0000313" key="6">
    <source>
        <dbReference type="Proteomes" id="UP000544222"/>
    </source>
</evidence>
<proteinExistence type="inferred from homology"/>
<gene>
    <name evidence="5" type="ORF">FHX64_001998</name>
</gene>
<evidence type="ECO:0000256" key="3">
    <source>
        <dbReference type="ARBA" id="ARBA00023125"/>
    </source>
</evidence>
<sequence>MFDISIGEFCPFVYGKALKAEDRKNGKIPVYGSNGIVGYHNEYLVNGPGIIIGRKGSVGELHLSESPFWVIDTAFYISGFSINELRYIYYQLKTLNLDKMNSDSAVPGLNRENAHNRVLSIPEDSNVREKIGGEIAKYDNKLKCNNRINQTLETIAQTLFKSWFVDFDPVKAKIAAKEQGEDPQLAAMMTISGKTADEIRQMPADKRKELADTADLFPDEMLESELGWIPKGWKVQSLKELVNIKYGKDHKKLLEGKIPVFGSGGIMRYADQFLYANESVLIPRKGSLNNVMYVDEPFWTVDTMFYTVMKRPSIAKFVYQFVKTLDLSSMNVGSVVPSMTVEILNAIPIVIPSEKSIKDFDQIISSLYNTKKVYECQNKVLSSLRDSLLPQLLSGEIAIN</sequence>
<protein>
    <submittedName>
        <fullName evidence="5">Type I restriction enzyme S subunit</fullName>
        <ecNumber evidence="5">3.1.21.3</ecNumber>
    </submittedName>
</protein>
<dbReference type="SUPFAM" id="SSF116734">
    <property type="entry name" value="DNA methylase specificity domain"/>
    <property type="match status" value="2"/>
</dbReference>
<dbReference type="GO" id="GO:0009035">
    <property type="term" value="F:type I site-specific deoxyribonuclease activity"/>
    <property type="evidence" value="ECO:0007669"/>
    <property type="project" value="UniProtKB-EC"/>
</dbReference>
<evidence type="ECO:0000256" key="2">
    <source>
        <dbReference type="ARBA" id="ARBA00022747"/>
    </source>
</evidence>
<dbReference type="GO" id="GO:0003677">
    <property type="term" value="F:DNA binding"/>
    <property type="evidence" value="ECO:0007669"/>
    <property type="project" value="UniProtKB-KW"/>
</dbReference>
<dbReference type="EC" id="3.1.21.3" evidence="5"/>
<evidence type="ECO:0000256" key="1">
    <source>
        <dbReference type="ARBA" id="ARBA00010923"/>
    </source>
</evidence>
<dbReference type="CDD" id="cd17267">
    <property type="entry name" value="RMtype1_S_EcoAO83I-TRD1-CR1_like"/>
    <property type="match status" value="1"/>
</dbReference>
<reference evidence="5 6" key="1">
    <citation type="submission" date="2020-08" db="EMBL/GenBank/DDBJ databases">
        <title>Genomic Encyclopedia of Type Strains, Phase IV (KMG-IV): sequencing the most valuable type-strain genomes for metagenomic binning, comparative biology and taxonomic classification.</title>
        <authorList>
            <person name="Goeker M."/>
        </authorList>
    </citation>
    <scope>NUCLEOTIDE SEQUENCE [LARGE SCALE GENOMIC DNA]</scope>
    <source>
        <strain evidence="5 6">DSM 27471</strain>
    </source>
</reference>
<dbReference type="AlphaFoldDB" id="A0A7W5DS55"/>
<comment type="caution">
    <text evidence="5">The sequence shown here is derived from an EMBL/GenBank/DDBJ whole genome shotgun (WGS) entry which is preliminary data.</text>
</comment>
<comment type="similarity">
    <text evidence="1">Belongs to the type-I restriction system S methylase family.</text>
</comment>